<accession>E9DCJ2</accession>
<dbReference type="VEuPathDB" id="FungiDB:CPSG_07544"/>
<reference evidence="2" key="2">
    <citation type="submission" date="2010-03" db="EMBL/GenBank/DDBJ databases">
        <title>The genome sequence of Coccidioides posadasii strain Silveira.</title>
        <authorList>
            <consortium name="The Broad Institute Genome Sequencing Center for Infectious Disease"/>
            <person name="Neafsey D."/>
            <person name="Orbach M."/>
            <person name="Henn M.R."/>
            <person name="Cole G.T."/>
            <person name="Galgiani J."/>
            <person name="Gardner M.J."/>
            <person name="Kirkland T.N."/>
            <person name="Taylor J.W."/>
            <person name="Young S.K."/>
            <person name="Zeng Q."/>
            <person name="Koehrsen M."/>
            <person name="Alvarado L."/>
            <person name="Berlin A."/>
            <person name="Borenstein D."/>
            <person name="Chapman S.B."/>
            <person name="Chen Z."/>
            <person name="Engels R."/>
            <person name="Freedman E."/>
            <person name="Gellesch M."/>
            <person name="Goldberg J."/>
            <person name="Griggs A."/>
            <person name="Gujja S."/>
            <person name="Heilman E."/>
            <person name="Heiman D."/>
            <person name="Howarth C."/>
            <person name="Jen D."/>
            <person name="Larson L."/>
            <person name="Mehta T."/>
            <person name="Neiman D."/>
            <person name="Park D."/>
            <person name="Pearson M."/>
            <person name="Richards J."/>
            <person name="Roberts A."/>
            <person name="Saif S."/>
            <person name="Shea T."/>
            <person name="Shenoy N."/>
            <person name="Sisk P."/>
            <person name="Stolte C."/>
            <person name="Sykes S."/>
            <person name="Walk T."/>
            <person name="White J."/>
            <person name="Yandava C."/>
            <person name="Haas B."/>
            <person name="Nusbaum C."/>
            <person name="Birren B."/>
        </authorList>
    </citation>
    <scope>NUCLEOTIDE SEQUENCE [LARGE SCALE GENOMIC DNA]</scope>
    <source>
        <strain evidence="2">RMSCC 757 / Silveira</strain>
    </source>
</reference>
<dbReference type="VEuPathDB" id="FungiDB:D8B26_004283"/>
<keyword evidence="2" id="KW-1185">Reference proteome</keyword>
<name>E9DCJ2_COCPS</name>
<dbReference type="AlphaFoldDB" id="E9DCJ2"/>
<protein>
    <submittedName>
        <fullName evidence="1">Predicted protein</fullName>
    </submittedName>
</protein>
<gene>
    <name evidence="1" type="ORF">CPSG_07544</name>
</gene>
<evidence type="ECO:0000313" key="2">
    <source>
        <dbReference type="Proteomes" id="UP000002497"/>
    </source>
</evidence>
<dbReference type="EMBL" id="GL636499">
    <property type="protein sequence ID" value="EFW15917.1"/>
    <property type="molecule type" value="Genomic_DNA"/>
</dbReference>
<sequence length="103" mass="11911">MFILYLLFPSWEAEIQVLSAEFTDCGAELNAGGQTKRRMRARQILTGRHDIDAMDRDVGNRLNSLRNGEQKRRPVLSNRHRYEYEGGRPTRTIYLLDIALSLS</sequence>
<proteinExistence type="predicted"/>
<organism evidence="2">
    <name type="scientific">Coccidioides posadasii (strain RMSCC 757 / Silveira)</name>
    <name type="common">Valley fever fungus</name>
    <dbReference type="NCBI Taxonomy" id="443226"/>
    <lineage>
        <taxon>Eukaryota</taxon>
        <taxon>Fungi</taxon>
        <taxon>Dikarya</taxon>
        <taxon>Ascomycota</taxon>
        <taxon>Pezizomycotina</taxon>
        <taxon>Eurotiomycetes</taxon>
        <taxon>Eurotiomycetidae</taxon>
        <taxon>Onygenales</taxon>
        <taxon>Onygenaceae</taxon>
        <taxon>Coccidioides</taxon>
    </lineage>
</organism>
<dbReference type="Proteomes" id="UP000002497">
    <property type="component" value="Unassembled WGS sequence"/>
</dbReference>
<evidence type="ECO:0000313" key="1">
    <source>
        <dbReference type="EMBL" id="EFW15917.1"/>
    </source>
</evidence>
<dbReference type="HOGENOM" id="CLU_2263502_0_0_1"/>
<reference evidence="2" key="1">
    <citation type="journal article" date="2010" name="Genome Res.">
        <title>Population genomic sequencing of Coccidioides fungi reveals recent hybridization and transposon control.</title>
        <authorList>
            <person name="Neafsey D.E."/>
            <person name="Barker B.M."/>
            <person name="Sharpton T.J."/>
            <person name="Stajich J.E."/>
            <person name="Park D.J."/>
            <person name="Whiston E."/>
            <person name="Hung C.-Y."/>
            <person name="McMahan C."/>
            <person name="White J."/>
            <person name="Sykes S."/>
            <person name="Heiman D."/>
            <person name="Young S."/>
            <person name="Zeng Q."/>
            <person name="Abouelleil A."/>
            <person name="Aftuck L."/>
            <person name="Bessette D."/>
            <person name="Brown A."/>
            <person name="FitzGerald M."/>
            <person name="Lui A."/>
            <person name="Macdonald J.P."/>
            <person name="Priest M."/>
            <person name="Orbach M.J."/>
            <person name="Galgiani J.N."/>
            <person name="Kirkland T.N."/>
            <person name="Cole G.T."/>
            <person name="Birren B.W."/>
            <person name="Henn M.R."/>
            <person name="Taylor J.W."/>
            <person name="Rounsley S.D."/>
        </authorList>
    </citation>
    <scope>NUCLEOTIDE SEQUENCE [LARGE SCALE GENOMIC DNA]</scope>
    <source>
        <strain evidence="2">RMSCC 757 / Silveira</strain>
    </source>
</reference>